<dbReference type="PANTHER" id="PTHR31968:SF4">
    <property type="entry name" value="SERINE_ARGININE-RELATED PROTEIN 53"/>
    <property type="match status" value="1"/>
</dbReference>
<feature type="region of interest" description="Disordered" evidence="1">
    <location>
        <begin position="1"/>
        <end position="80"/>
    </location>
</feature>
<dbReference type="AlphaFoldDB" id="H2YLH0"/>
<name>H2YLH0_CIOSA</name>
<dbReference type="Proteomes" id="UP000007875">
    <property type="component" value="Unassembled WGS sequence"/>
</dbReference>
<reference evidence="3" key="1">
    <citation type="submission" date="2003-08" db="EMBL/GenBank/DDBJ databases">
        <authorList>
            <person name="Birren B."/>
            <person name="Nusbaum C."/>
            <person name="Abebe A."/>
            <person name="Abouelleil A."/>
            <person name="Adekoya E."/>
            <person name="Ait-zahra M."/>
            <person name="Allen N."/>
            <person name="Allen T."/>
            <person name="An P."/>
            <person name="Anderson M."/>
            <person name="Anderson S."/>
            <person name="Arachchi H."/>
            <person name="Armbruster J."/>
            <person name="Bachantsang P."/>
            <person name="Baldwin J."/>
            <person name="Barry A."/>
            <person name="Bayul T."/>
            <person name="Blitshsteyn B."/>
            <person name="Bloom T."/>
            <person name="Blye J."/>
            <person name="Boguslavskiy L."/>
            <person name="Borowsky M."/>
            <person name="Boukhgalter B."/>
            <person name="Brunache A."/>
            <person name="Butler J."/>
            <person name="Calixte N."/>
            <person name="Calvo S."/>
            <person name="Camarata J."/>
            <person name="Campo K."/>
            <person name="Chang J."/>
            <person name="Cheshatsang Y."/>
            <person name="Citroen M."/>
            <person name="Collymore A."/>
            <person name="Considine T."/>
            <person name="Cook A."/>
            <person name="Cooke P."/>
            <person name="Corum B."/>
            <person name="Cuomo C."/>
            <person name="David R."/>
            <person name="Dawoe T."/>
            <person name="Degray S."/>
            <person name="Dodge S."/>
            <person name="Dooley K."/>
            <person name="Dorje P."/>
            <person name="Dorjee K."/>
            <person name="Dorris L."/>
            <person name="Duffey N."/>
            <person name="Dupes A."/>
            <person name="Elkins T."/>
            <person name="Engels R."/>
            <person name="Erickson J."/>
            <person name="Farina A."/>
            <person name="Faro S."/>
            <person name="Ferreira P."/>
            <person name="Fischer H."/>
            <person name="Fitzgerald M."/>
            <person name="Foley K."/>
            <person name="Gage D."/>
            <person name="Galagan J."/>
            <person name="Gearin G."/>
            <person name="Gnerre S."/>
            <person name="Gnirke A."/>
            <person name="Goyette A."/>
            <person name="Graham J."/>
            <person name="Grandbois E."/>
            <person name="Gyaltsen K."/>
            <person name="Hafez N."/>
            <person name="Hagopian D."/>
            <person name="Hagos B."/>
            <person name="Hall J."/>
            <person name="Hatcher B."/>
            <person name="Heller A."/>
            <person name="Higgins H."/>
            <person name="Honan T."/>
            <person name="Horn A."/>
            <person name="Houde N."/>
            <person name="Hughes L."/>
            <person name="Hulme W."/>
            <person name="Husby E."/>
            <person name="Iliev I."/>
            <person name="Jaffe D."/>
            <person name="Jones C."/>
            <person name="Kamal M."/>
            <person name="Kamat A."/>
            <person name="Kamvysselis M."/>
            <person name="Karlsson E."/>
            <person name="Kells C."/>
            <person name="Kieu A."/>
            <person name="Kisner P."/>
            <person name="Kodira C."/>
            <person name="Kulbokas E."/>
            <person name="Labutti K."/>
            <person name="Lama D."/>
            <person name="Landers T."/>
            <person name="Leger J."/>
            <person name="Levine S."/>
            <person name="Lewis D."/>
            <person name="Lewis T."/>
            <person name="Lindblad-toh K."/>
            <person name="Liu X."/>
            <person name="Lokyitsang T."/>
            <person name="Lokyitsang Y."/>
            <person name="Lucien O."/>
            <person name="Lui A."/>
            <person name="Ma L.J."/>
            <person name="Mabbitt R."/>
            <person name="Macdonald J."/>
            <person name="Maclean C."/>
            <person name="Major J."/>
            <person name="Manning J."/>
            <person name="Marabella R."/>
            <person name="Maru K."/>
            <person name="Matthews C."/>
            <person name="Mauceli E."/>
            <person name="Mccarthy M."/>
            <person name="Mcdonough S."/>
            <person name="Mcghee T."/>
            <person name="Meldrim J."/>
            <person name="Meneus L."/>
            <person name="Mesirov J."/>
            <person name="Mihalev A."/>
            <person name="Mihova T."/>
            <person name="Mikkelsen T."/>
            <person name="Mlenga V."/>
            <person name="Moru K."/>
            <person name="Mozes J."/>
            <person name="Mulrain L."/>
            <person name="Munson G."/>
            <person name="Naylor J."/>
            <person name="Newes C."/>
            <person name="Nguyen C."/>
            <person name="Nguyen N."/>
            <person name="Nguyen T."/>
            <person name="Nicol R."/>
            <person name="Nielsen C."/>
            <person name="Nizzari M."/>
            <person name="Norbu C."/>
            <person name="Norbu N."/>
            <person name="O'donnell P."/>
            <person name="Okoawo O."/>
            <person name="O'leary S."/>
            <person name="Omotosho B."/>
            <person name="O'neill K."/>
            <person name="Osman S."/>
            <person name="Parker S."/>
            <person name="Perrin D."/>
            <person name="Phunkhang P."/>
            <person name="Piqani B."/>
            <person name="Purcell S."/>
            <person name="Rachupka T."/>
            <person name="Ramasamy U."/>
            <person name="Rameau R."/>
            <person name="Ray V."/>
            <person name="Raymond C."/>
            <person name="Retta R."/>
            <person name="Richardson S."/>
            <person name="Rise C."/>
            <person name="Rodriguez J."/>
            <person name="Rogers J."/>
            <person name="Rogov P."/>
            <person name="Rutman M."/>
            <person name="Schupbach R."/>
            <person name="Seaman C."/>
            <person name="Settipalli S."/>
            <person name="Sharpe T."/>
            <person name="Sheridan J."/>
            <person name="Sherpa N."/>
            <person name="Shi J."/>
            <person name="Smirnov S."/>
            <person name="Smith C."/>
            <person name="Sougnez C."/>
            <person name="Spencer B."/>
            <person name="Stalker J."/>
            <person name="Stange-thomann N."/>
            <person name="Stavropoulos S."/>
            <person name="Stetson K."/>
            <person name="Stone C."/>
            <person name="Stone S."/>
            <person name="Stubbs M."/>
            <person name="Talamas J."/>
            <person name="Tchuinga P."/>
            <person name="Tenzing P."/>
            <person name="Tesfaye S."/>
            <person name="Theodore J."/>
            <person name="Thoulutsang Y."/>
            <person name="Topham K."/>
            <person name="Towey S."/>
            <person name="Tsamla T."/>
            <person name="Tsomo N."/>
            <person name="Vallee D."/>
            <person name="Vassiliev H."/>
            <person name="Venkataraman V."/>
            <person name="Vinson J."/>
            <person name="Vo A."/>
            <person name="Wade C."/>
            <person name="Wang S."/>
            <person name="Wangchuk T."/>
            <person name="Wangdi T."/>
            <person name="Whittaker C."/>
            <person name="Wilkinson J."/>
            <person name="Wu Y."/>
            <person name="Wyman D."/>
            <person name="Yadav S."/>
            <person name="Yang S."/>
            <person name="Yang X."/>
            <person name="Yeager S."/>
            <person name="Yee E."/>
            <person name="Young G."/>
            <person name="Zainoun J."/>
            <person name="Zembeck L."/>
            <person name="Zimmer A."/>
            <person name="Zody M."/>
            <person name="Lander E."/>
        </authorList>
    </citation>
    <scope>NUCLEOTIDE SEQUENCE [LARGE SCALE GENOMIC DNA]</scope>
</reference>
<sequence length="250" mass="28775">MGASPEHSRPKKRKKKDEKRSRLRSRSGSGGRRKRSRSRDKSSRHASTKSSRRSSSRSPHRRRSTSRERTKRKRRHENAVLGLATGTMKDVMDIVPGFSQMNPAEQSRIRVQRALKVAVESSTPDLEEKNSPEERLSVLEQIDRARLIEAISDDDDLPTQHKPKLFTERESNHESAIFGHMTMLSHKEAMEIKQQSDEKALLKAKQKVDFYNRDPKSLMGPKLLLNADEVSARWINKLKSIRETIMMSQP</sequence>
<dbReference type="Ensembl" id="ENSCSAVT00000006250.1">
    <property type="protein sequence ID" value="ENSCSAVP00000006172.1"/>
    <property type="gene ID" value="ENSCSAVG00000003682.1"/>
</dbReference>
<organism evidence="2 3">
    <name type="scientific">Ciona savignyi</name>
    <name type="common">Pacific transparent sea squirt</name>
    <dbReference type="NCBI Taxonomy" id="51511"/>
    <lineage>
        <taxon>Eukaryota</taxon>
        <taxon>Metazoa</taxon>
        <taxon>Chordata</taxon>
        <taxon>Tunicata</taxon>
        <taxon>Ascidiacea</taxon>
        <taxon>Phlebobranchia</taxon>
        <taxon>Cionidae</taxon>
        <taxon>Ciona</taxon>
    </lineage>
</organism>
<dbReference type="STRING" id="51511.ENSCSAVP00000006172"/>
<reference evidence="2" key="2">
    <citation type="submission" date="2025-08" db="UniProtKB">
        <authorList>
            <consortium name="Ensembl"/>
        </authorList>
    </citation>
    <scope>IDENTIFICATION</scope>
</reference>
<feature type="compositionally biased region" description="Basic residues" evidence="1">
    <location>
        <begin position="9"/>
        <end position="76"/>
    </location>
</feature>
<dbReference type="OMA" id="NHESAIF"/>
<dbReference type="PANTHER" id="PTHR31968">
    <property type="entry name" value="SERINE/ARGININE-RELATED PROTEIN 53"/>
    <property type="match status" value="1"/>
</dbReference>
<dbReference type="GO" id="GO:0005737">
    <property type="term" value="C:cytoplasm"/>
    <property type="evidence" value="ECO:0007669"/>
    <property type="project" value="TreeGrafter"/>
</dbReference>
<evidence type="ECO:0000313" key="2">
    <source>
        <dbReference type="Ensembl" id="ENSCSAVP00000006172.1"/>
    </source>
</evidence>
<dbReference type="HOGENOM" id="CLU_1111073_0_0_1"/>
<dbReference type="InParanoid" id="H2YLH0"/>
<evidence type="ECO:0000256" key="1">
    <source>
        <dbReference type="SAM" id="MobiDB-lite"/>
    </source>
</evidence>
<proteinExistence type="predicted"/>
<protein>
    <submittedName>
        <fullName evidence="2">Uncharacterized protein</fullName>
    </submittedName>
</protein>
<accession>H2YLH0</accession>
<evidence type="ECO:0000313" key="3">
    <source>
        <dbReference type="Proteomes" id="UP000007875"/>
    </source>
</evidence>
<dbReference type="GO" id="GO:0005634">
    <property type="term" value="C:nucleus"/>
    <property type="evidence" value="ECO:0007669"/>
    <property type="project" value="TreeGrafter"/>
</dbReference>
<keyword evidence="3" id="KW-1185">Reference proteome</keyword>
<reference evidence="2" key="3">
    <citation type="submission" date="2025-09" db="UniProtKB">
        <authorList>
            <consortium name="Ensembl"/>
        </authorList>
    </citation>
    <scope>IDENTIFICATION</scope>
</reference>
<dbReference type="GO" id="GO:0000380">
    <property type="term" value="P:alternative mRNA splicing, via spliceosome"/>
    <property type="evidence" value="ECO:0007669"/>
    <property type="project" value="InterPro"/>
</dbReference>
<dbReference type="InterPro" id="IPR034604">
    <property type="entry name" value="SRRP53"/>
</dbReference>